<dbReference type="EMBL" id="CAXLJL010000290">
    <property type="protein sequence ID" value="CAL5136185.1"/>
    <property type="molecule type" value="Genomic_DNA"/>
</dbReference>
<comment type="similarity">
    <text evidence="1">Belongs to the WD repeat G protein beta family.</text>
</comment>
<dbReference type="AlphaFoldDB" id="A0AAV2TIC2"/>
<dbReference type="Gene3D" id="2.130.10.10">
    <property type="entry name" value="YVTN repeat-like/Quinoprotein amine dehydrogenase"/>
    <property type="match status" value="1"/>
</dbReference>
<dbReference type="PRINTS" id="PR00320">
    <property type="entry name" value="GPROTEINBRPT"/>
</dbReference>
<dbReference type="SUPFAM" id="SSF50978">
    <property type="entry name" value="WD40 repeat-like"/>
    <property type="match status" value="1"/>
</dbReference>
<dbReference type="SMART" id="SM00320">
    <property type="entry name" value="WD40"/>
    <property type="match status" value="7"/>
</dbReference>
<dbReference type="Pfam" id="PF25391">
    <property type="entry name" value="WD40_Gbeta"/>
    <property type="match status" value="1"/>
</dbReference>
<feature type="repeat" description="WD" evidence="5">
    <location>
        <begin position="340"/>
        <end position="374"/>
    </location>
</feature>
<evidence type="ECO:0000256" key="3">
    <source>
        <dbReference type="ARBA" id="ARBA00022737"/>
    </source>
</evidence>
<evidence type="ECO:0000256" key="1">
    <source>
        <dbReference type="ARBA" id="ARBA00009768"/>
    </source>
</evidence>
<dbReference type="InterPro" id="IPR020472">
    <property type="entry name" value="WD40_PAC1"/>
</dbReference>
<dbReference type="PANTHER" id="PTHR19850">
    <property type="entry name" value="GUANINE NUCLEOTIDE-BINDING PROTEIN BETA G PROTEIN BETA"/>
    <property type="match status" value="1"/>
</dbReference>
<name>A0AAV2TIC2_CALDB</name>
<dbReference type="InterPro" id="IPR036322">
    <property type="entry name" value="WD40_repeat_dom_sf"/>
</dbReference>
<feature type="repeat" description="WD" evidence="5">
    <location>
        <begin position="80"/>
        <end position="121"/>
    </location>
</feature>
<feature type="repeat" description="WD" evidence="5">
    <location>
        <begin position="253"/>
        <end position="295"/>
    </location>
</feature>
<evidence type="ECO:0000256" key="5">
    <source>
        <dbReference type="PROSITE-ProRule" id="PRU00221"/>
    </source>
</evidence>
<evidence type="ECO:0000256" key="6">
    <source>
        <dbReference type="SAM" id="MobiDB-lite"/>
    </source>
</evidence>
<dbReference type="Proteomes" id="UP001497525">
    <property type="component" value="Unassembled WGS sequence"/>
</dbReference>
<accession>A0AAV2TIC2</accession>
<dbReference type="InterPro" id="IPR001680">
    <property type="entry name" value="WD40_rpt"/>
</dbReference>
<evidence type="ECO:0000256" key="4">
    <source>
        <dbReference type="ARBA" id="ARBA00023224"/>
    </source>
</evidence>
<reference evidence="7" key="1">
    <citation type="submission" date="2024-06" db="EMBL/GenBank/DDBJ databases">
        <authorList>
            <person name="Liu X."/>
            <person name="Lenzi L."/>
            <person name="Haldenby T S."/>
            <person name="Uol C."/>
        </authorList>
    </citation>
    <scope>NUCLEOTIDE SEQUENCE</scope>
</reference>
<keyword evidence="4" id="KW-0807">Transducer</keyword>
<organism evidence="7 8">
    <name type="scientific">Calicophoron daubneyi</name>
    <name type="common">Rumen fluke</name>
    <name type="synonym">Paramphistomum daubneyi</name>
    <dbReference type="NCBI Taxonomy" id="300641"/>
    <lineage>
        <taxon>Eukaryota</taxon>
        <taxon>Metazoa</taxon>
        <taxon>Spiralia</taxon>
        <taxon>Lophotrochozoa</taxon>
        <taxon>Platyhelminthes</taxon>
        <taxon>Trematoda</taxon>
        <taxon>Digenea</taxon>
        <taxon>Plagiorchiida</taxon>
        <taxon>Pronocephalata</taxon>
        <taxon>Paramphistomoidea</taxon>
        <taxon>Paramphistomidae</taxon>
        <taxon>Calicophoron</taxon>
    </lineage>
</organism>
<dbReference type="PIRSF" id="PIRSF002394">
    <property type="entry name" value="GN-bd_beta"/>
    <property type="match status" value="1"/>
</dbReference>
<keyword evidence="3" id="KW-0677">Repeat</keyword>
<protein>
    <submittedName>
        <fullName evidence="7">Uncharacterized protein</fullName>
    </submittedName>
</protein>
<dbReference type="InterPro" id="IPR015943">
    <property type="entry name" value="WD40/YVTN_repeat-like_dom_sf"/>
</dbReference>
<proteinExistence type="inferred from homology"/>
<dbReference type="GO" id="GO:0007165">
    <property type="term" value="P:signal transduction"/>
    <property type="evidence" value="ECO:0007669"/>
    <property type="project" value="UniProtKB-KW"/>
</dbReference>
<dbReference type="InterPro" id="IPR001632">
    <property type="entry name" value="WD40_G-protein_beta-like"/>
</dbReference>
<feature type="region of interest" description="Disordered" evidence="6">
    <location>
        <begin position="1"/>
        <end position="27"/>
    </location>
</feature>
<evidence type="ECO:0000313" key="8">
    <source>
        <dbReference type="Proteomes" id="UP001497525"/>
    </source>
</evidence>
<comment type="caution">
    <text evidence="7">The sequence shown here is derived from an EMBL/GenBank/DDBJ whole genome shotgun (WGS) entry which is preliminary data.</text>
</comment>
<sequence length="374" mass="41280">MDQIHVSDHSNAINANVSPPVPPVNQDEVSEEHRALENEILNLKVALENARKAVADTDFYKMTEEVPGLDRIKFKVCKHLRGHLAKVTSMQWGSDNQLLLSAAQDGKLIVWDTFTGKKIHMIPLKTAWVMGCAFSPSLNLCASGGLDNAISLFSLKTRDNSAKFIRELTGHTGYVGCLRYVDEQHLLTSSGDKTCAYWDIENAKLVTSYRGHANDVTAIALSKQQQPNTFVSSSSDRTCRLWDMRMGEAVGYYEGHQQDVNGVDFFPVSSYAFVSSSDDGSCRLWDIRADQAIGVYIDDVIDCGSSSVAVSKSGRLLIAGYDDFNCHVWDLLREERVGILSLHENRVSCVTISENGSGVATGSWDTTCLIWTAK</sequence>
<evidence type="ECO:0000313" key="7">
    <source>
        <dbReference type="EMBL" id="CAL5136185.1"/>
    </source>
</evidence>
<evidence type="ECO:0000256" key="2">
    <source>
        <dbReference type="ARBA" id="ARBA00022574"/>
    </source>
</evidence>
<dbReference type="CDD" id="cd00200">
    <property type="entry name" value="WD40"/>
    <property type="match status" value="1"/>
</dbReference>
<gene>
    <name evidence="7" type="ORF">CDAUBV1_LOCUS10261</name>
</gene>
<dbReference type="InterPro" id="IPR016346">
    <property type="entry name" value="G-protein_beta_1-5"/>
</dbReference>
<feature type="repeat" description="WD" evidence="5">
    <location>
        <begin position="209"/>
        <end position="252"/>
    </location>
</feature>
<dbReference type="PROSITE" id="PS50294">
    <property type="entry name" value="WD_REPEATS_REGION"/>
    <property type="match status" value="4"/>
</dbReference>
<dbReference type="PRINTS" id="PR00319">
    <property type="entry name" value="GPROTEINB"/>
</dbReference>
<keyword evidence="2 5" id="KW-0853">WD repeat</keyword>
<feature type="repeat" description="WD" evidence="5">
    <location>
        <begin position="168"/>
        <end position="208"/>
    </location>
</feature>
<dbReference type="PROSITE" id="PS50082">
    <property type="entry name" value="WD_REPEATS_2"/>
    <property type="match status" value="5"/>
</dbReference>